<proteinExistence type="predicted"/>
<evidence type="ECO:0000256" key="2">
    <source>
        <dbReference type="SAM" id="Phobius"/>
    </source>
</evidence>
<gene>
    <name evidence="3" type="ORF">CBG15_04790</name>
</gene>
<keyword evidence="2" id="KW-0472">Membrane</keyword>
<sequence>MESTQTEATQAYVKHKKGIWISTGIFAFIGLAGGILGAILFALFGFFISFLFALIAFKIKETPEEKAYFREQRKKLNAQLEKESQERKETRVQRKLAKKRKREEEQHKREEAEREREELYKKQVEWWLTEDLSIHAKKIDGLKLSKNEYCYYKSSEPINWKEDRVSTRRINYGGLTATIHIAKGLNYRLGSINTAINKSAHIVTVLTGTLFLTNKRIIVASDNQIKAYTFKRLLKMEPYSDGVALYSSAGKRVILDGFTDATHFNIYLDRLTSEDNILPNNWGNIS</sequence>
<accession>A0AB73QJP1</accession>
<protein>
    <submittedName>
        <fullName evidence="3">Uncharacterized protein</fullName>
    </submittedName>
</protein>
<reference evidence="3 4" key="2">
    <citation type="submission" date="2017-09" db="EMBL/GenBank/DDBJ databases">
        <title>Tripartite evolution among Lactobacillus johnsonii, Lactobacillus taiwanensis, Lactobacillus reuteri and their rodent host.</title>
        <authorList>
            <person name="Wang T."/>
            <person name="Knowles S."/>
            <person name="Cheng C."/>
        </authorList>
    </citation>
    <scope>NUCLEOTIDE SEQUENCE [LARGE SCALE GENOMIC DNA]</scope>
    <source>
        <strain evidence="3 4">105n</strain>
    </source>
</reference>
<evidence type="ECO:0000313" key="3">
    <source>
        <dbReference type="EMBL" id="OYS94059.1"/>
    </source>
</evidence>
<comment type="caution">
    <text evidence="3">The sequence shown here is derived from an EMBL/GenBank/DDBJ whole genome shotgun (WGS) entry which is preliminary data.</text>
</comment>
<feature type="compositionally biased region" description="Basic and acidic residues" evidence="1">
    <location>
        <begin position="102"/>
        <end position="114"/>
    </location>
</feature>
<dbReference type="AlphaFoldDB" id="A0AB73QJP1"/>
<dbReference type="EMBL" id="NGPX01000019">
    <property type="protein sequence ID" value="OYS94059.1"/>
    <property type="molecule type" value="Genomic_DNA"/>
</dbReference>
<reference evidence="3 4" key="1">
    <citation type="submission" date="2017-05" db="EMBL/GenBank/DDBJ databases">
        <authorList>
            <person name="Lin X.B."/>
            <person name="Stothard P."/>
            <person name="Tasseva G."/>
            <person name="Walter J."/>
        </authorList>
    </citation>
    <scope>NUCLEOTIDE SEQUENCE [LARGE SCALE GENOMIC DNA]</scope>
    <source>
        <strain evidence="3 4">105n</strain>
    </source>
</reference>
<feature type="compositionally biased region" description="Basic and acidic residues" evidence="1">
    <location>
        <begin position="80"/>
        <end position="92"/>
    </location>
</feature>
<keyword evidence="2" id="KW-0812">Transmembrane</keyword>
<name>A0AB73QJP1_LIMRT</name>
<evidence type="ECO:0000313" key="4">
    <source>
        <dbReference type="Proteomes" id="UP000216681"/>
    </source>
</evidence>
<organism evidence="3 4">
    <name type="scientific">Limosilactobacillus reuteri</name>
    <name type="common">Lactobacillus reuteri</name>
    <dbReference type="NCBI Taxonomy" id="1598"/>
    <lineage>
        <taxon>Bacteria</taxon>
        <taxon>Bacillati</taxon>
        <taxon>Bacillota</taxon>
        <taxon>Bacilli</taxon>
        <taxon>Lactobacillales</taxon>
        <taxon>Lactobacillaceae</taxon>
        <taxon>Limosilactobacillus</taxon>
    </lineage>
</organism>
<dbReference type="Proteomes" id="UP000216681">
    <property type="component" value="Unassembled WGS sequence"/>
</dbReference>
<evidence type="ECO:0000256" key="1">
    <source>
        <dbReference type="SAM" id="MobiDB-lite"/>
    </source>
</evidence>
<feature type="transmembrane region" description="Helical" evidence="2">
    <location>
        <begin position="25"/>
        <end position="57"/>
    </location>
</feature>
<keyword evidence="2" id="KW-1133">Transmembrane helix</keyword>
<dbReference type="RefSeq" id="WP_094511765.1">
    <property type="nucleotide sequence ID" value="NZ_NGPU01000072.1"/>
</dbReference>
<feature type="region of interest" description="Disordered" evidence="1">
    <location>
        <begin position="80"/>
        <end position="114"/>
    </location>
</feature>